<accession>A0A843UW35</accession>
<feature type="compositionally biased region" description="Basic and acidic residues" evidence="1">
    <location>
        <begin position="1"/>
        <end position="16"/>
    </location>
</feature>
<feature type="compositionally biased region" description="Basic and acidic residues" evidence="1">
    <location>
        <begin position="39"/>
        <end position="48"/>
    </location>
</feature>
<keyword evidence="3" id="KW-1185">Reference proteome</keyword>
<protein>
    <submittedName>
        <fullName evidence="2">Uncharacterized protein</fullName>
    </submittedName>
</protein>
<dbReference type="Proteomes" id="UP000652761">
    <property type="component" value="Unassembled WGS sequence"/>
</dbReference>
<name>A0A843UW35_COLES</name>
<gene>
    <name evidence="2" type="ORF">Taro_020379</name>
</gene>
<feature type="region of interest" description="Disordered" evidence="1">
    <location>
        <begin position="1"/>
        <end position="48"/>
    </location>
</feature>
<proteinExistence type="predicted"/>
<dbReference type="EMBL" id="NMUH01001008">
    <property type="protein sequence ID" value="MQL87825.1"/>
    <property type="molecule type" value="Genomic_DNA"/>
</dbReference>
<sequence>METAERIMGRPAKREQVSSTGRYQPTIRKKRPSGGVNEPTDKKPKEIRPLVSTLPDLVSTHCPSLTQKVSRSGDRLGALIVCMCTTCSAQSGRQEGDA</sequence>
<evidence type="ECO:0000313" key="3">
    <source>
        <dbReference type="Proteomes" id="UP000652761"/>
    </source>
</evidence>
<reference evidence="2" key="1">
    <citation type="submission" date="2017-07" db="EMBL/GenBank/DDBJ databases">
        <title>Taro Niue Genome Assembly and Annotation.</title>
        <authorList>
            <person name="Atibalentja N."/>
            <person name="Keating K."/>
            <person name="Fields C.J."/>
        </authorList>
    </citation>
    <scope>NUCLEOTIDE SEQUENCE</scope>
    <source>
        <strain evidence="2">Niue_2</strain>
        <tissue evidence="2">Leaf</tissue>
    </source>
</reference>
<evidence type="ECO:0000313" key="2">
    <source>
        <dbReference type="EMBL" id="MQL87825.1"/>
    </source>
</evidence>
<dbReference type="AlphaFoldDB" id="A0A843UW35"/>
<organism evidence="2 3">
    <name type="scientific">Colocasia esculenta</name>
    <name type="common">Wild taro</name>
    <name type="synonym">Arum esculentum</name>
    <dbReference type="NCBI Taxonomy" id="4460"/>
    <lineage>
        <taxon>Eukaryota</taxon>
        <taxon>Viridiplantae</taxon>
        <taxon>Streptophyta</taxon>
        <taxon>Embryophyta</taxon>
        <taxon>Tracheophyta</taxon>
        <taxon>Spermatophyta</taxon>
        <taxon>Magnoliopsida</taxon>
        <taxon>Liliopsida</taxon>
        <taxon>Araceae</taxon>
        <taxon>Aroideae</taxon>
        <taxon>Colocasieae</taxon>
        <taxon>Colocasia</taxon>
    </lineage>
</organism>
<evidence type="ECO:0000256" key="1">
    <source>
        <dbReference type="SAM" id="MobiDB-lite"/>
    </source>
</evidence>
<comment type="caution">
    <text evidence="2">The sequence shown here is derived from an EMBL/GenBank/DDBJ whole genome shotgun (WGS) entry which is preliminary data.</text>
</comment>